<evidence type="ECO:0000313" key="3">
    <source>
        <dbReference type="Proteomes" id="UP000563426"/>
    </source>
</evidence>
<feature type="non-terminal residue" evidence="2">
    <location>
        <position position="1"/>
    </location>
</feature>
<accession>A0A7Y4NTB9</accession>
<dbReference type="RefSeq" id="WP_171436276.1">
    <property type="nucleotide sequence ID" value="NZ_JABFJV010000118.1"/>
</dbReference>
<proteinExistence type="predicted"/>
<comment type="caution">
    <text evidence="2">The sequence shown here is derived from an EMBL/GenBank/DDBJ whole genome shotgun (WGS) entry which is preliminary data.</text>
</comment>
<keyword evidence="1" id="KW-0812">Transmembrane</keyword>
<reference evidence="2 3" key="1">
    <citation type="submission" date="2020-05" db="EMBL/GenBank/DDBJ databases">
        <authorList>
            <person name="Whitworth D."/>
        </authorList>
    </citation>
    <scope>NUCLEOTIDE SEQUENCE [LARGE SCALE GENOMIC DNA]</scope>
    <source>
        <strain evidence="2 3">AB043B</strain>
    </source>
</reference>
<dbReference type="AlphaFoldDB" id="A0A7Y4NTB9"/>
<feature type="transmembrane region" description="Helical" evidence="1">
    <location>
        <begin position="94"/>
        <end position="115"/>
    </location>
</feature>
<name>A0A7Y4NTB9_9BACT</name>
<feature type="transmembrane region" description="Helical" evidence="1">
    <location>
        <begin position="57"/>
        <end position="82"/>
    </location>
</feature>
<evidence type="ECO:0000256" key="1">
    <source>
        <dbReference type="SAM" id="Phobius"/>
    </source>
</evidence>
<sequence>LLVWLAVGAAVVLLVRMFLPRVGVAAQWMLLVPVLVVLGQFVACLLAFFVPVASRMALGVTFGPVIAGLVGLGSVAAMWLGAGPLMASGAPRRVLGAAVCVGGAGCLALALLPVYDAEHPKRIRAEWQEGLERERWFLVDEDNLPLQSALRGVACAEVPAGWRGDEACETGVARAPAEVPPGVRVVSAREAAGGRRTVTLEVEAQGAFAMDVSVPVASVAAWTSPLPALYSPDDPYTVRVLAPPVDGWTTTLTLQGQGPVPVLVERRYLPTEAQQAGVEAMVQPWTTADLVVVKAVRAWVP</sequence>
<dbReference type="Proteomes" id="UP000563426">
    <property type="component" value="Unassembled WGS sequence"/>
</dbReference>
<gene>
    <name evidence="2" type="ORF">HMI49_20590</name>
</gene>
<evidence type="ECO:0000313" key="2">
    <source>
        <dbReference type="EMBL" id="NOK35601.1"/>
    </source>
</evidence>
<feature type="transmembrane region" description="Helical" evidence="1">
    <location>
        <begin position="27"/>
        <end position="50"/>
    </location>
</feature>
<keyword evidence="3" id="KW-1185">Reference proteome</keyword>
<keyword evidence="1" id="KW-1133">Transmembrane helix</keyword>
<keyword evidence="1" id="KW-0472">Membrane</keyword>
<dbReference type="EMBL" id="JABFJV010000118">
    <property type="protein sequence ID" value="NOK35601.1"/>
    <property type="molecule type" value="Genomic_DNA"/>
</dbReference>
<organism evidence="2 3">
    <name type="scientific">Corallococcus exercitus</name>
    <dbReference type="NCBI Taxonomy" id="2316736"/>
    <lineage>
        <taxon>Bacteria</taxon>
        <taxon>Pseudomonadati</taxon>
        <taxon>Myxococcota</taxon>
        <taxon>Myxococcia</taxon>
        <taxon>Myxococcales</taxon>
        <taxon>Cystobacterineae</taxon>
        <taxon>Myxococcaceae</taxon>
        <taxon>Corallococcus</taxon>
    </lineage>
</organism>
<protein>
    <submittedName>
        <fullName evidence="2">Uncharacterized protein</fullName>
    </submittedName>
</protein>